<name>A0AA38MXQ4_9AGAR</name>
<evidence type="ECO:0000313" key="2">
    <source>
        <dbReference type="EMBL" id="KAJ3736829.1"/>
    </source>
</evidence>
<feature type="region of interest" description="Disordered" evidence="1">
    <location>
        <begin position="474"/>
        <end position="603"/>
    </location>
</feature>
<organism evidence="2 3">
    <name type="scientific">Lentinula guzmanii</name>
    <dbReference type="NCBI Taxonomy" id="2804957"/>
    <lineage>
        <taxon>Eukaryota</taxon>
        <taxon>Fungi</taxon>
        <taxon>Dikarya</taxon>
        <taxon>Basidiomycota</taxon>
        <taxon>Agaricomycotina</taxon>
        <taxon>Agaricomycetes</taxon>
        <taxon>Agaricomycetidae</taxon>
        <taxon>Agaricales</taxon>
        <taxon>Marasmiineae</taxon>
        <taxon>Omphalotaceae</taxon>
        <taxon>Lentinula</taxon>
    </lineage>
</organism>
<dbReference type="EMBL" id="JANVFO010000004">
    <property type="protein sequence ID" value="KAJ3736829.1"/>
    <property type="molecule type" value="Genomic_DNA"/>
</dbReference>
<evidence type="ECO:0000313" key="3">
    <source>
        <dbReference type="Proteomes" id="UP001176059"/>
    </source>
</evidence>
<proteinExistence type="predicted"/>
<gene>
    <name evidence="2" type="ORF">DFJ43DRAFT_1036118</name>
</gene>
<accession>A0AA38MXQ4</accession>
<evidence type="ECO:0000256" key="1">
    <source>
        <dbReference type="SAM" id="MobiDB-lite"/>
    </source>
</evidence>
<sequence length="652" mass="71232">MPRPSSLSSAQTEVISAYFPTWEALLIKHKLQFGKDRSEKDPAVVSQWVTDTTTSILKTEAFKSVDYTVQMQKHWENLIATAFKNHRNNNLVARTLKALGEKARKEAEGRPVTVPHHADFEKAGCILLSFLNKEMPKAIFETENKDSIKELAEKQRAAEPGVNPGKAYQASLTELWAQADRESFIAKAKEVDVFKNQNLFRSALYAGLQGICEGGAVGPTEMVSLTGFRDRDNVVISFRLNAHHVFNEHNPIPAFLSTPEERQLADALDDAWRKYCEKIIPEHIKPEAQNAPETSQADDPDLIEYNMRGVPVFSKGYRKLGPDSLLQHMIAYRRSLWNFSFPNIAIPLSDIRARPGDFLNIEAFGEECAGIASVEDLSEDIASLYQFATYLSSVSNTNIENPLLFVLALPKSPKPVSSVEKAAEKSIDHGEHASETASEAPQTSVAISEVGVDVAVSHTSDAIVIHAGASGSAVVDASDPQNATTSVPLPPSEPGATRPTPAQEEHHSSPDQGATASNTSPHSLSSSTNPIKLTRGAKRKVGVIIGEDRTQSGRVTRASATHAAAGTSRRMSTRAPKKRAGQEHVQSAHSSKKQKTKGWSDFVTKPNGETYMVNADGQEEGRVVKRGDEAILIDEQGNILLKLPRATLKLLE</sequence>
<reference evidence="2" key="1">
    <citation type="submission" date="2022-08" db="EMBL/GenBank/DDBJ databases">
        <authorList>
            <consortium name="DOE Joint Genome Institute"/>
            <person name="Min B."/>
            <person name="Sierra-Patev S."/>
            <person name="Naranjo-Ortiz M."/>
            <person name="Looney B."/>
            <person name="Konkel Z."/>
            <person name="Slot J.C."/>
            <person name="Sakamoto Y."/>
            <person name="Steenwyk J.L."/>
            <person name="Rokas A."/>
            <person name="Carro J."/>
            <person name="Camarero S."/>
            <person name="Ferreira P."/>
            <person name="Molpeceres G."/>
            <person name="Ruiz-duenas F.J."/>
            <person name="Serrano A."/>
            <person name="Henrissat B."/>
            <person name="Drula E."/>
            <person name="Hughes K.W."/>
            <person name="Mata J.L."/>
            <person name="Ishikawa N.K."/>
            <person name="Vargas-Isla R."/>
            <person name="Ushijima S."/>
            <person name="Smith C.A."/>
            <person name="Ahrendt S."/>
            <person name="Andreopoulos W."/>
            <person name="He G."/>
            <person name="LaButti K."/>
            <person name="Lipzen A."/>
            <person name="Ng V."/>
            <person name="Riley R."/>
            <person name="Sandor L."/>
            <person name="Barry K."/>
            <person name="Martinez A.T."/>
            <person name="Xiao Y."/>
            <person name="Gibbons J.G."/>
            <person name="Terashima K."/>
            <person name="Hibbett D.S."/>
            <person name="Grigoriev I.V."/>
        </authorList>
    </citation>
    <scope>NUCLEOTIDE SEQUENCE</scope>
    <source>
        <strain evidence="2">ET3784</strain>
    </source>
</reference>
<reference evidence="2" key="2">
    <citation type="journal article" date="2023" name="Proc. Natl. Acad. Sci. U.S.A.">
        <title>A global phylogenomic analysis of the shiitake genus Lentinula.</title>
        <authorList>
            <person name="Sierra-Patev S."/>
            <person name="Min B."/>
            <person name="Naranjo-Ortiz M."/>
            <person name="Looney B."/>
            <person name="Konkel Z."/>
            <person name="Slot J.C."/>
            <person name="Sakamoto Y."/>
            <person name="Steenwyk J.L."/>
            <person name="Rokas A."/>
            <person name="Carro J."/>
            <person name="Camarero S."/>
            <person name="Ferreira P."/>
            <person name="Molpeceres G."/>
            <person name="Ruiz-Duenas F.J."/>
            <person name="Serrano A."/>
            <person name="Henrissat B."/>
            <person name="Drula E."/>
            <person name="Hughes K.W."/>
            <person name="Mata J.L."/>
            <person name="Ishikawa N.K."/>
            <person name="Vargas-Isla R."/>
            <person name="Ushijima S."/>
            <person name="Smith C.A."/>
            <person name="Donoghue J."/>
            <person name="Ahrendt S."/>
            <person name="Andreopoulos W."/>
            <person name="He G."/>
            <person name="LaButti K."/>
            <person name="Lipzen A."/>
            <person name="Ng V."/>
            <person name="Riley R."/>
            <person name="Sandor L."/>
            <person name="Barry K."/>
            <person name="Martinez A.T."/>
            <person name="Xiao Y."/>
            <person name="Gibbons J.G."/>
            <person name="Terashima K."/>
            <person name="Grigoriev I.V."/>
            <person name="Hibbett D."/>
        </authorList>
    </citation>
    <scope>NUCLEOTIDE SEQUENCE</scope>
    <source>
        <strain evidence="2">ET3784</strain>
    </source>
</reference>
<comment type="caution">
    <text evidence="2">The sequence shown here is derived from an EMBL/GenBank/DDBJ whole genome shotgun (WGS) entry which is preliminary data.</text>
</comment>
<feature type="compositionally biased region" description="Polar residues" evidence="1">
    <location>
        <begin position="435"/>
        <end position="444"/>
    </location>
</feature>
<dbReference type="AlphaFoldDB" id="A0AA38MXQ4"/>
<feature type="region of interest" description="Disordered" evidence="1">
    <location>
        <begin position="419"/>
        <end position="444"/>
    </location>
</feature>
<protein>
    <submittedName>
        <fullName evidence="2">Uncharacterized protein</fullName>
    </submittedName>
</protein>
<dbReference type="Proteomes" id="UP001176059">
    <property type="component" value="Unassembled WGS sequence"/>
</dbReference>
<keyword evidence="3" id="KW-1185">Reference proteome</keyword>
<feature type="compositionally biased region" description="Low complexity" evidence="1">
    <location>
        <begin position="517"/>
        <end position="530"/>
    </location>
</feature>
<feature type="compositionally biased region" description="Basic and acidic residues" evidence="1">
    <location>
        <begin position="421"/>
        <end position="434"/>
    </location>
</feature>